<keyword evidence="3" id="KW-1185">Reference proteome</keyword>
<sequence>MPGAHLDEGQVTAFMVAGTTAALGAGWKWLQGWQQHERFVAEGKAAPVRSSRERKRKRGKG</sequence>
<dbReference type="EMBL" id="VSFG01000001">
    <property type="protein sequence ID" value="TYB49739.1"/>
    <property type="molecule type" value="Genomic_DNA"/>
</dbReference>
<dbReference type="AlphaFoldDB" id="A0A5D0P063"/>
<comment type="caution">
    <text evidence="2">The sequence shown here is derived from an EMBL/GenBank/DDBJ whole genome shotgun (WGS) entry which is preliminary data.</text>
</comment>
<dbReference type="STRING" id="1220554.GCA_001552135_06517"/>
<dbReference type="RefSeq" id="WP_148344214.1">
    <property type="nucleotide sequence ID" value="NZ_VSFG01000001.1"/>
</dbReference>
<accession>A0A5D0P063</accession>
<proteinExistence type="predicted"/>
<organism evidence="2 3">
    <name type="scientific">Actinomadura chibensis</name>
    <dbReference type="NCBI Taxonomy" id="392828"/>
    <lineage>
        <taxon>Bacteria</taxon>
        <taxon>Bacillati</taxon>
        <taxon>Actinomycetota</taxon>
        <taxon>Actinomycetes</taxon>
        <taxon>Streptosporangiales</taxon>
        <taxon>Thermomonosporaceae</taxon>
        <taxon>Actinomadura</taxon>
    </lineage>
</organism>
<protein>
    <submittedName>
        <fullName evidence="2">Uncharacterized protein</fullName>
    </submittedName>
</protein>
<feature type="compositionally biased region" description="Basic residues" evidence="1">
    <location>
        <begin position="52"/>
        <end position="61"/>
    </location>
</feature>
<evidence type="ECO:0000313" key="3">
    <source>
        <dbReference type="Proteomes" id="UP000323380"/>
    </source>
</evidence>
<evidence type="ECO:0000313" key="2">
    <source>
        <dbReference type="EMBL" id="TYB49739.1"/>
    </source>
</evidence>
<dbReference type="Proteomes" id="UP000323380">
    <property type="component" value="Unassembled WGS sequence"/>
</dbReference>
<evidence type="ECO:0000256" key="1">
    <source>
        <dbReference type="SAM" id="MobiDB-lite"/>
    </source>
</evidence>
<gene>
    <name evidence="2" type="ORF">FXF69_11960</name>
</gene>
<feature type="region of interest" description="Disordered" evidence="1">
    <location>
        <begin position="41"/>
        <end position="61"/>
    </location>
</feature>
<reference evidence="2 3" key="1">
    <citation type="submission" date="2019-08" db="EMBL/GenBank/DDBJ databases">
        <title>Actinomadura sp. nov. CYP1-5 isolated from mountain soil.</title>
        <authorList>
            <person name="Songsumanus A."/>
            <person name="Kuncharoen N."/>
            <person name="Kudo T."/>
            <person name="Yuki M."/>
            <person name="Igarashi Y."/>
            <person name="Tanasupawat S."/>
        </authorList>
    </citation>
    <scope>NUCLEOTIDE SEQUENCE [LARGE SCALE GENOMIC DNA]</scope>
    <source>
        <strain evidence="2 3">JCM 14158</strain>
    </source>
</reference>
<name>A0A5D0P063_9ACTN</name>